<gene>
    <name evidence="2" type="ORF">I8J31_19940</name>
</gene>
<dbReference type="EMBL" id="JAEMNX010000037">
    <property type="protein sequence ID" value="MBJ7539949.1"/>
    <property type="molecule type" value="Genomic_DNA"/>
</dbReference>
<comment type="caution">
    <text evidence="2">The sequence shown here is derived from an EMBL/GenBank/DDBJ whole genome shotgun (WGS) entry which is preliminary data.</text>
</comment>
<reference evidence="2" key="1">
    <citation type="submission" date="2020-12" db="EMBL/GenBank/DDBJ databases">
        <title>Marinomonas arctica sp. nov., a psychrotolerant bacterium isolated from the Arctic.</title>
        <authorList>
            <person name="Zhang Y."/>
        </authorList>
    </citation>
    <scope>NUCLEOTIDE SEQUENCE</scope>
    <source>
        <strain evidence="2">C1424</strain>
    </source>
</reference>
<dbReference type="AlphaFoldDB" id="A0A934MY23"/>
<evidence type="ECO:0008006" key="4">
    <source>
        <dbReference type="Google" id="ProtNLM"/>
    </source>
</evidence>
<name>A0A934MY23_9GAMM</name>
<feature type="signal peptide" evidence="1">
    <location>
        <begin position="1"/>
        <end position="20"/>
    </location>
</feature>
<dbReference type="Proteomes" id="UP000628710">
    <property type="component" value="Unassembled WGS sequence"/>
</dbReference>
<dbReference type="RefSeq" id="WP_199470342.1">
    <property type="nucleotide sequence ID" value="NZ_JAEMNX010000037.1"/>
</dbReference>
<keyword evidence="1" id="KW-0732">Signal</keyword>
<evidence type="ECO:0000313" key="2">
    <source>
        <dbReference type="EMBL" id="MBJ7539949.1"/>
    </source>
</evidence>
<sequence length="240" mass="27422">MTLFSRILLVVAFCSGFVQAQESMDGKETAKENKDDQANFEFGLGYGLANEKSLLNIDFKINIPLSERYSTQVLLNSNYFITGSSEDSFAQSELSSNWFARYGYGRLGVGIGIGELEPKNKSKETDRAVIGRFMGDLYLGAFTLISNYASYDRNLSNVSSTRLGLSYYLDDDMRVSLYREKFSNFGNGWRLETYFQPEKYEQKGSLGLIVRTGDEYDYAGVVVQYYFDKRISLKQRERTY</sequence>
<accession>A0A934MY23</accession>
<proteinExistence type="predicted"/>
<keyword evidence="3" id="KW-1185">Reference proteome</keyword>
<evidence type="ECO:0000313" key="3">
    <source>
        <dbReference type="Proteomes" id="UP000628710"/>
    </source>
</evidence>
<protein>
    <recommendedName>
        <fullName evidence="4">Outer membrane protein beta-barrel domain-containing protein</fullName>
    </recommendedName>
</protein>
<feature type="chain" id="PRO_5037496259" description="Outer membrane protein beta-barrel domain-containing protein" evidence="1">
    <location>
        <begin position="21"/>
        <end position="240"/>
    </location>
</feature>
<evidence type="ECO:0000256" key="1">
    <source>
        <dbReference type="SAM" id="SignalP"/>
    </source>
</evidence>
<organism evidence="2 3">
    <name type="scientific">Marinomonas transparens</name>
    <dbReference type="NCBI Taxonomy" id="2795388"/>
    <lineage>
        <taxon>Bacteria</taxon>
        <taxon>Pseudomonadati</taxon>
        <taxon>Pseudomonadota</taxon>
        <taxon>Gammaproteobacteria</taxon>
        <taxon>Oceanospirillales</taxon>
        <taxon>Oceanospirillaceae</taxon>
        <taxon>Marinomonas</taxon>
    </lineage>
</organism>